<reference evidence="2" key="1">
    <citation type="journal article" date="2019" name="Int. J. Syst. Evol. Microbiol.">
        <title>The Global Catalogue of Microorganisms (GCM) 10K type strain sequencing project: providing services to taxonomists for standard genome sequencing and annotation.</title>
        <authorList>
            <consortium name="The Broad Institute Genomics Platform"/>
            <consortium name="The Broad Institute Genome Sequencing Center for Infectious Disease"/>
            <person name="Wu L."/>
            <person name="Ma J."/>
        </authorList>
    </citation>
    <scope>NUCLEOTIDE SEQUENCE [LARGE SCALE GENOMIC DNA]</scope>
    <source>
        <strain evidence="2">CCM 8932</strain>
    </source>
</reference>
<accession>A0ABW1R6Z4</accession>
<comment type="caution">
    <text evidence="1">The sequence shown here is derived from an EMBL/GenBank/DDBJ whole genome shotgun (WGS) entry which is preliminary data.</text>
</comment>
<evidence type="ECO:0000313" key="2">
    <source>
        <dbReference type="Proteomes" id="UP001596253"/>
    </source>
</evidence>
<sequence length="368" mass="41546">MAVNIEKQLADFNKRIGFKVTIEAPDTQSSEGLAAVENRHVQVAFARIMDHRIIVIAYDSSNMVRLRKVMQRLSNEFNLISVALITQLSAQERKQLLAWRLSFITLDGDVFLPFMGTRLMAAPVAPATDAIMTPIAQRLILLILDAQLLYERQGQSALNTHFAQMFQVENGLFKITGGQRFVTGVGQRFEINNRVAFTRATKPLIELGLLKGHGETKNRVYTCELTSRKLFNQLKHKLISPISKRQSKRLSYAELKKLSHNDFLTGGLTALAKLTMINDDAIKTIVLDRQAWQQVTEPQVVTDEADCQAEVSLYPLNPFADLFRTIVPNYPESVIDPFHLYAIFANYPDERVAGEVVELVDKIWESVA</sequence>
<keyword evidence="2" id="KW-1185">Reference proteome</keyword>
<dbReference type="Proteomes" id="UP001596253">
    <property type="component" value="Unassembled WGS sequence"/>
</dbReference>
<name>A0ABW1R6Z4_9LACO</name>
<evidence type="ECO:0000313" key="1">
    <source>
        <dbReference type="EMBL" id="MFC6164185.1"/>
    </source>
</evidence>
<dbReference type="RefSeq" id="WP_137640388.1">
    <property type="nucleotide sequence ID" value="NZ_BJDK01000019.1"/>
</dbReference>
<dbReference type="EMBL" id="JBHSSD010000026">
    <property type="protein sequence ID" value="MFC6164185.1"/>
    <property type="molecule type" value="Genomic_DNA"/>
</dbReference>
<protein>
    <submittedName>
        <fullName evidence="1">Uncharacterized protein</fullName>
    </submittedName>
</protein>
<organism evidence="1 2">
    <name type="scientific">Lactiplantibacillus dongliensis</name>
    <dbReference type="NCBI Taxonomy" id="2559919"/>
    <lineage>
        <taxon>Bacteria</taxon>
        <taxon>Bacillati</taxon>
        <taxon>Bacillota</taxon>
        <taxon>Bacilli</taxon>
        <taxon>Lactobacillales</taxon>
        <taxon>Lactobacillaceae</taxon>
        <taxon>Lactiplantibacillus</taxon>
    </lineage>
</organism>
<gene>
    <name evidence="1" type="ORF">ACFP3T_05815</name>
</gene>
<proteinExistence type="predicted"/>